<proteinExistence type="predicted"/>
<protein>
    <submittedName>
        <fullName evidence="1">Uncharacterized protein</fullName>
    </submittedName>
</protein>
<evidence type="ECO:0000313" key="2">
    <source>
        <dbReference type="Proteomes" id="UP000242770"/>
    </source>
</evidence>
<dbReference type="EMBL" id="CCFA01003437">
    <property type="protein sequence ID" value="CDS01076.1"/>
    <property type="molecule type" value="Genomic_DNA"/>
</dbReference>
<gene>
    <name evidence="1" type="primary">SSCI57520.1</name>
</gene>
<name>A0A0F7RVV0_9BASI</name>
<dbReference type="AlphaFoldDB" id="A0A0F7RVV0"/>
<accession>A0A0F7RVV0</accession>
<reference evidence="2" key="1">
    <citation type="submission" date="2014-06" db="EMBL/GenBank/DDBJ databases">
        <authorList>
            <person name="Berkman P.J."/>
        </authorList>
    </citation>
    <scope>NUCLEOTIDE SEQUENCE [LARGE SCALE GENOMIC DNA]</scope>
</reference>
<sequence>MFYANWLKKKAASSTKDVGDVLFDTIVTPTVTF</sequence>
<organism evidence="1 2">
    <name type="scientific">Sporisorium scitamineum</name>
    <dbReference type="NCBI Taxonomy" id="49012"/>
    <lineage>
        <taxon>Eukaryota</taxon>
        <taxon>Fungi</taxon>
        <taxon>Dikarya</taxon>
        <taxon>Basidiomycota</taxon>
        <taxon>Ustilaginomycotina</taxon>
        <taxon>Ustilaginomycetes</taxon>
        <taxon>Ustilaginales</taxon>
        <taxon>Ustilaginaceae</taxon>
        <taxon>Sporisorium</taxon>
    </lineage>
</organism>
<keyword evidence="2" id="KW-1185">Reference proteome</keyword>
<dbReference type="Proteomes" id="UP000242770">
    <property type="component" value="Unassembled WGS sequence"/>
</dbReference>
<evidence type="ECO:0000313" key="1">
    <source>
        <dbReference type="EMBL" id="CDS01076.1"/>
    </source>
</evidence>